<dbReference type="Gene3D" id="1.50.40.10">
    <property type="entry name" value="Mitochondrial carrier domain"/>
    <property type="match status" value="1"/>
</dbReference>
<dbReference type="InterPro" id="IPR018108">
    <property type="entry name" value="MCP_transmembrane"/>
</dbReference>
<evidence type="ECO:0000256" key="3">
    <source>
        <dbReference type="ARBA" id="ARBA00022448"/>
    </source>
</evidence>
<dbReference type="PROSITE" id="PS50920">
    <property type="entry name" value="SOLCAR"/>
    <property type="match status" value="3"/>
</dbReference>
<evidence type="ECO:0000313" key="10">
    <source>
        <dbReference type="EMBL" id="OZJ03057.1"/>
    </source>
</evidence>
<feature type="repeat" description="Solcar" evidence="8">
    <location>
        <begin position="12"/>
        <end position="103"/>
    </location>
</feature>
<evidence type="ECO:0000256" key="7">
    <source>
        <dbReference type="ARBA" id="ARBA00023136"/>
    </source>
</evidence>
<keyword evidence="4 8" id="KW-0812">Transmembrane</keyword>
<evidence type="ECO:0008006" key="12">
    <source>
        <dbReference type="Google" id="ProtNLM"/>
    </source>
</evidence>
<evidence type="ECO:0000313" key="11">
    <source>
        <dbReference type="Proteomes" id="UP000242875"/>
    </source>
</evidence>
<accession>A0A261XXH9</accession>
<dbReference type="Proteomes" id="UP000242875">
    <property type="component" value="Unassembled WGS sequence"/>
</dbReference>
<feature type="repeat" description="Solcar" evidence="8">
    <location>
        <begin position="110"/>
        <end position="201"/>
    </location>
</feature>
<evidence type="ECO:0000256" key="5">
    <source>
        <dbReference type="ARBA" id="ARBA00022737"/>
    </source>
</evidence>
<evidence type="ECO:0000256" key="6">
    <source>
        <dbReference type="ARBA" id="ARBA00022989"/>
    </source>
</evidence>
<dbReference type="Pfam" id="PF00153">
    <property type="entry name" value="Mito_carr"/>
    <property type="match status" value="3"/>
</dbReference>
<evidence type="ECO:0000256" key="8">
    <source>
        <dbReference type="PROSITE-ProRule" id="PRU00282"/>
    </source>
</evidence>
<dbReference type="GO" id="GO:0015095">
    <property type="term" value="F:magnesium ion transmembrane transporter activity"/>
    <property type="evidence" value="ECO:0007669"/>
    <property type="project" value="EnsemblFungi"/>
</dbReference>
<dbReference type="EMBL" id="MVBO01000107">
    <property type="protein sequence ID" value="OZJ03057.1"/>
    <property type="molecule type" value="Genomic_DNA"/>
</dbReference>
<keyword evidence="5" id="KW-0677">Repeat</keyword>
<keyword evidence="7 8" id="KW-0472">Membrane</keyword>
<evidence type="ECO:0000256" key="9">
    <source>
        <dbReference type="RuleBase" id="RU000488"/>
    </source>
</evidence>
<dbReference type="GO" id="GO:0005743">
    <property type="term" value="C:mitochondrial inner membrane"/>
    <property type="evidence" value="ECO:0007669"/>
    <property type="project" value="EnsemblFungi"/>
</dbReference>
<gene>
    <name evidence="10" type="ORF">BZG36_03776</name>
</gene>
<evidence type="ECO:0000256" key="4">
    <source>
        <dbReference type="ARBA" id="ARBA00022692"/>
    </source>
</evidence>
<organism evidence="10 11">
    <name type="scientific">Bifiguratus adelaidae</name>
    <dbReference type="NCBI Taxonomy" id="1938954"/>
    <lineage>
        <taxon>Eukaryota</taxon>
        <taxon>Fungi</taxon>
        <taxon>Fungi incertae sedis</taxon>
        <taxon>Mucoromycota</taxon>
        <taxon>Mucoromycotina</taxon>
        <taxon>Endogonomycetes</taxon>
        <taxon>Endogonales</taxon>
        <taxon>Endogonales incertae sedis</taxon>
        <taxon>Bifiguratus</taxon>
    </lineage>
</organism>
<comment type="similarity">
    <text evidence="2 9">Belongs to the mitochondrial carrier (TC 2.A.29) family.</text>
</comment>
<reference evidence="10 11" key="1">
    <citation type="journal article" date="2017" name="Mycologia">
        <title>Bifiguratus adelaidae, gen. et sp. nov., a new member of Mucoromycotina in endophytic and soil-dwelling habitats.</title>
        <authorList>
            <person name="Torres-Cruz T.J."/>
            <person name="Billingsley Tobias T.L."/>
            <person name="Almatruk M."/>
            <person name="Hesse C."/>
            <person name="Kuske C.R."/>
            <person name="Desiro A."/>
            <person name="Benucci G.M."/>
            <person name="Bonito G."/>
            <person name="Stajich J.E."/>
            <person name="Dunlap C."/>
            <person name="Arnold A.E."/>
            <person name="Porras-Alfaro A."/>
        </authorList>
    </citation>
    <scope>NUCLEOTIDE SEQUENCE [LARGE SCALE GENOMIC DNA]</scope>
    <source>
        <strain evidence="10 11">AZ0501</strain>
    </source>
</reference>
<dbReference type="FunFam" id="1.50.40.10:FF:000095">
    <property type="entry name" value="Mitochondrial carrier protein"/>
    <property type="match status" value="1"/>
</dbReference>
<evidence type="ECO:0000256" key="1">
    <source>
        <dbReference type="ARBA" id="ARBA00004141"/>
    </source>
</evidence>
<sequence>MESEATEEGSRPAYIDVCIAGGLGGSTADFMMHSVDTVKTRLQGQPTPYNLAPKYTSMLQTFRTILQEEGVRSGLYGGVTPAILGSLPSTVIYFGTYEYTKRNLTDAGSPEVLAHLAAGSMGDLAASVVYVPSEVLKTRMQLQGRYNNPHFMSGYNYQGTWHAIKMAKGWASLYHGYLATLVRDVPFSALQFAFYEQFKKLAIRRHTDADQPLTLVEEIITGSMAGGIAGAITTPLDVVKTLLQTQKRKPLSTHEDFTLSRHPSFMSLPPSKLPTGIISGLINNFKQQGLSGLFRGLGPRVSWTSLQSAIMFMIYEQVLELEKRLRIEGVITW</sequence>
<feature type="repeat" description="Solcar" evidence="8">
    <location>
        <begin position="213"/>
        <end position="321"/>
    </location>
</feature>
<keyword evidence="3 9" id="KW-0813">Transport</keyword>
<dbReference type="SUPFAM" id="SSF103506">
    <property type="entry name" value="Mitochondrial carrier"/>
    <property type="match status" value="1"/>
</dbReference>
<dbReference type="GO" id="GO:1990616">
    <property type="term" value="P:magnesium ion export from mitochondrion"/>
    <property type="evidence" value="ECO:0007669"/>
    <property type="project" value="EnsemblFungi"/>
</dbReference>
<comment type="subcellular location">
    <subcellularLocation>
        <location evidence="1">Membrane</location>
        <topology evidence="1">Multi-pass membrane protein</topology>
    </subcellularLocation>
</comment>
<dbReference type="PANTHER" id="PTHR45667">
    <property type="entry name" value="S-ADENOSYLMETHIONINE MITOCHONDRIAL CARRIER PROTEIN"/>
    <property type="match status" value="1"/>
</dbReference>
<proteinExistence type="inferred from homology"/>
<evidence type="ECO:0000256" key="2">
    <source>
        <dbReference type="ARBA" id="ARBA00006375"/>
    </source>
</evidence>
<keyword evidence="6" id="KW-1133">Transmembrane helix</keyword>
<dbReference type="AlphaFoldDB" id="A0A261XXH9"/>
<name>A0A261XXH9_9FUNG</name>
<keyword evidence="11" id="KW-1185">Reference proteome</keyword>
<protein>
    <recommendedName>
        <fullName evidence="12">Mitochondrial thiamine pyrophosphate carrier 1</fullName>
    </recommendedName>
</protein>
<comment type="caution">
    <text evidence="10">The sequence shown here is derived from an EMBL/GenBank/DDBJ whole genome shotgun (WGS) entry which is preliminary data.</text>
</comment>
<dbReference type="InterPro" id="IPR023395">
    <property type="entry name" value="MCP_dom_sf"/>
</dbReference>
<dbReference type="OrthoDB" id="415315at2759"/>